<reference evidence="2" key="1">
    <citation type="submission" date="2016-11" db="EMBL/GenBank/DDBJ databases">
        <authorList>
            <person name="Varghese N."/>
            <person name="Submissions S."/>
        </authorList>
    </citation>
    <scope>NUCLEOTIDE SEQUENCE [LARGE SCALE GENOMIC DNA]</scope>
    <source>
        <strain evidence="2">DSM 11792</strain>
    </source>
</reference>
<proteinExistence type="predicted"/>
<organism evidence="1 2">
    <name type="scientific">Desulfofundulus australicus DSM 11792</name>
    <dbReference type="NCBI Taxonomy" id="1121425"/>
    <lineage>
        <taxon>Bacteria</taxon>
        <taxon>Bacillati</taxon>
        <taxon>Bacillota</taxon>
        <taxon>Clostridia</taxon>
        <taxon>Eubacteriales</taxon>
        <taxon>Peptococcaceae</taxon>
        <taxon>Desulfofundulus</taxon>
    </lineage>
</organism>
<evidence type="ECO:0000313" key="2">
    <source>
        <dbReference type="Proteomes" id="UP000184196"/>
    </source>
</evidence>
<evidence type="ECO:0000313" key="1">
    <source>
        <dbReference type="EMBL" id="SHE28526.1"/>
    </source>
</evidence>
<dbReference type="AlphaFoldDB" id="A0A1M4S8J3"/>
<dbReference type="PANTHER" id="PTHR30087">
    <property type="entry name" value="INNER MEMBRANE PROTEIN"/>
    <property type="match status" value="1"/>
</dbReference>
<dbReference type="OrthoDB" id="9797779at2"/>
<dbReference type="Pfam" id="PF04463">
    <property type="entry name" value="2-thiour_desulf"/>
    <property type="match status" value="1"/>
</dbReference>
<accession>A0A1M4S8J3</accession>
<dbReference type="InterPro" id="IPR007553">
    <property type="entry name" value="2-thiour_desulf"/>
</dbReference>
<name>A0A1M4S8J3_9FIRM</name>
<gene>
    <name evidence="1" type="ORF">SAMN02745218_00026</name>
</gene>
<dbReference type="PANTHER" id="PTHR30087:SF1">
    <property type="entry name" value="HYPOTHETICAL CYTOSOLIC PROTEIN"/>
    <property type="match status" value="1"/>
</dbReference>
<dbReference type="EMBL" id="FQUW01000004">
    <property type="protein sequence ID" value="SHE28526.1"/>
    <property type="molecule type" value="Genomic_DNA"/>
</dbReference>
<sequence length="166" mass="17522">MKYMVSACLAGHSCSYDGLPRTCAVVERLVREGRAVPVCPECLGGLPVPRPASEIQGGTGVDVLEGRARVVNCKGEDVTGAFIRGARAVLEIARNHGIRAAILKARSPSCGYGRIYDGSFSGKVKTGHGVTAALLVESGFQIFTEEDVEKEWPAHGAGWPGENVIV</sequence>
<keyword evidence="2" id="KW-1185">Reference proteome</keyword>
<protein>
    <submittedName>
        <fullName evidence="1">Uncharacterized conserved protein YbbK, DUF523 family</fullName>
    </submittedName>
</protein>
<dbReference type="Proteomes" id="UP000184196">
    <property type="component" value="Unassembled WGS sequence"/>
</dbReference>